<dbReference type="EMBL" id="QKWW01000056">
    <property type="protein sequence ID" value="PZT54020.1"/>
    <property type="molecule type" value="Genomic_DNA"/>
</dbReference>
<evidence type="ECO:0008006" key="3">
    <source>
        <dbReference type="Google" id="ProtNLM"/>
    </source>
</evidence>
<sequence>MQPSILKSLKLDIIVEMLEMAVAFENWNKVLETADVLYQCVMCIREDQVEDRGKGARLPSIETERPLVYYIGRSYMMQGVAYQKMGQIDQARACIHQYANLDCMEEMDEAELQVVQKFKHKAEVNRYALEIEAGQG</sequence>
<comment type="caution">
    <text evidence="1">The sequence shown here is derived from an EMBL/GenBank/DDBJ whole genome shotgun (WGS) entry which is preliminary data.</text>
</comment>
<proteinExistence type="predicted"/>
<evidence type="ECO:0000313" key="1">
    <source>
        <dbReference type="EMBL" id="PZT54020.1"/>
    </source>
</evidence>
<dbReference type="AlphaFoldDB" id="A0A2W6P2Q4"/>
<evidence type="ECO:0000313" key="2">
    <source>
        <dbReference type="Proteomes" id="UP000249204"/>
    </source>
</evidence>
<reference evidence="1 2" key="1">
    <citation type="submission" date="2018-06" db="EMBL/GenBank/DDBJ databases">
        <title>Isolation of heavy metals resistant Paenibacillus silvae NC2 from Gold-Copper mine in ZiJin, China.</title>
        <authorList>
            <person name="Xu J."/>
            <person name="Mazhar H.S."/>
            <person name="Rensing C."/>
        </authorList>
    </citation>
    <scope>NUCLEOTIDE SEQUENCE [LARGE SCALE GENOMIC DNA]</scope>
    <source>
        <strain evidence="1 2">NC2</strain>
    </source>
</reference>
<protein>
    <recommendedName>
        <fullName evidence="3">Tetratricopeptide repeat protein</fullName>
    </recommendedName>
</protein>
<organism evidence="1 2">
    <name type="scientific">Paenibacillus silvae</name>
    <dbReference type="NCBI Taxonomy" id="1325358"/>
    <lineage>
        <taxon>Bacteria</taxon>
        <taxon>Bacillati</taxon>
        <taxon>Bacillota</taxon>
        <taxon>Bacilli</taxon>
        <taxon>Bacillales</taxon>
        <taxon>Paenibacillaceae</taxon>
        <taxon>Paenibacillus</taxon>
    </lineage>
</organism>
<name>A0A2W6P2Q4_9BACL</name>
<dbReference type="RefSeq" id="WP_111271825.1">
    <property type="nucleotide sequence ID" value="NZ_QKWW01000056.1"/>
</dbReference>
<dbReference type="Proteomes" id="UP000249204">
    <property type="component" value="Unassembled WGS sequence"/>
</dbReference>
<gene>
    <name evidence="1" type="ORF">DN757_19305</name>
</gene>
<accession>A0A2W6P2Q4</accession>